<keyword evidence="3" id="KW-0449">Lipoprotein</keyword>
<keyword evidence="4" id="KW-1185">Reference proteome</keyword>
<keyword evidence="1" id="KW-0472">Membrane</keyword>
<dbReference type="Proteomes" id="UP000389128">
    <property type="component" value="Unassembled WGS sequence"/>
</dbReference>
<keyword evidence="2" id="KW-0732">Signal</keyword>
<evidence type="ECO:0000313" key="3">
    <source>
        <dbReference type="EMBL" id="TYC58410.1"/>
    </source>
</evidence>
<reference evidence="3 4" key="1">
    <citation type="submission" date="2019-01" db="EMBL/GenBank/DDBJ databases">
        <title>Zoogloea oleivorans genome sequencing and assembly.</title>
        <authorList>
            <person name="Tancsics A."/>
            <person name="Farkas M."/>
            <person name="Kriszt B."/>
            <person name="Maroti G."/>
            <person name="Horvath B."/>
        </authorList>
    </citation>
    <scope>NUCLEOTIDE SEQUENCE [LARGE SCALE GENOMIC DNA]</scope>
    <source>
        <strain evidence="3 4">Buc</strain>
    </source>
</reference>
<dbReference type="InterPro" id="IPR026443">
    <property type="entry name" value="Rhombo_lipo"/>
</dbReference>
<proteinExistence type="predicted"/>
<gene>
    <name evidence="3" type="primary">rhlP</name>
    <name evidence="3" type="ORF">ETQ85_11040</name>
</gene>
<keyword evidence="1" id="KW-1133">Transmembrane helix</keyword>
<evidence type="ECO:0000313" key="4">
    <source>
        <dbReference type="Proteomes" id="UP000389128"/>
    </source>
</evidence>
<organism evidence="3 4">
    <name type="scientific">Zoogloea oleivorans</name>
    <dbReference type="NCBI Taxonomy" id="1552750"/>
    <lineage>
        <taxon>Bacteria</taxon>
        <taxon>Pseudomonadati</taxon>
        <taxon>Pseudomonadota</taxon>
        <taxon>Betaproteobacteria</taxon>
        <taxon>Rhodocyclales</taxon>
        <taxon>Zoogloeaceae</taxon>
        <taxon>Zoogloea</taxon>
    </lineage>
</organism>
<accession>A0A6C2CWD5</accession>
<comment type="caution">
    <text evidence="3">The sequence shown here is derived from an EMBL/GenBank/DDBJ whole genome shotgun (WGS) entry which is preliminary data.</text>
</comment>
<feature type="signal peptide" evidence="2">
    <location>
        <begin position="1"/>
        <end position="22"/>
    </location>
</feature>
<keyword evidence="1" id="KW-0812">Transmembrane</keyword>
<sequence length="280" mass="30596">MIRKSVVLLCATLALGTLSGCATWFDHNSRTQRGTVVEYLYPKGDKPILAPTVPELRLPLRVGIAFVPGERFGDLSEAERDQLLNRIKSAFANRPYISAIEVIPSAYLRAGGGFDNLEQAARMFNVDVVTLLSYDQVQFNDSNRLSLLYWTIVGAYLINGDQYDVNTLVDASVFDVKSRNLLFRAPGTSQIKGSSPMVKFSEASRAARSEGFSQAIDSLIPQLDKQLETFKVRVKEEKVARIVEKPGYSGSHRGGDTGLAGLGLIGVAALLALARQRRGG</sequence>
<dbReference type="EMBL" id="SDKK01000009">
    <property type="protein sequence ID" value="TYC58410.1"/>
    <property type="molecule type" value="Genomic_DNA"/>
</dbReference>
<dbReference type="AlphaFoldDB" id="A0A6C2CWD5"/>
<feature type="transmembrane region" description="Helical" evidence="1">
    <location>
        <begin position="257"/>
        <end position="274"/>
    </location>
</feature>
<dbReference type="PROSITE" id="PS51257">
    <property type="entry name" value="PROKAR_LIPOPROTEIN"/>
    <property type="match status" value="1"/>
</dbReference>
<dbReference type="RefSeq" id="WP_148579110.1">
    <property type="nucleotide sequence ID" value="NZ_SDKK01000009.1"/>
</dbReference>
<dbReference type="NCBIfam" id="TIGR04179">
    <property type="entry name" value="rhombo_lipo"/>
    <property type="match status" value="1"/>
</dbReference>
<name>A0A6C2CWD5_9RHOO</name>
<feature type="chain" id="PRO_5025378613" evidence="2">
    <location>
        <begin position="23"/>
        <end position="280"/>
    </location>
</feature>
<protein>
    <submittedName>
        <fullName evidence="3">Rhombotarget lipoprotein</fullName>
    </submittedName>
</protein>
<evidence type="ECO:0000256" key="2">
    <source>
        <dbReference type="SAM" id="SignalP"/>
    </source>
</evidence>
<evidence type="ECO:0000256" key="1">
    <source>
        <dbReference type="SAM" id="Phobius"/>
    </source>
</evidence>
<dbReference type="OrthoDB" id="191116at2"/>